<comment type="caution">
    <text evidence="2">The sequence shown here is derived from an EMBL/GenBank/DDBJ whole genome shotgun (WGS) entry which is preliminary data.</text>
</comment>
<reference evidence="3" key="1">
    <citation type="journal article" date="2012" name="Science">
        <title>The Paleozoic origin of enzymatic lignin decomposition reconstructed from 31 fungal genomes.</title>
        <authorList>
            <person name="Floudas D."/>
            <person name="Binder M."/>
            <person name="Riley R."/>
            <person name="Barry K."/>
            <person name="Blanchette R.A."/>
            <person name="Henrissat B."/>
            <person name="Martinez A.T."/>
            <person name="Otillar R."/>
            <person name="Spatafora J.W."/>
            <person name="Yadav J.S."/>
            <person name="Aerts A."/>
            <person name="Benoit I."/>
            <person name="Boyd A."/>
            <person name="Carlson A."/>
            <person name="Copeland A."/>
            <person name="Coutinho P.M."/>
            <person name="de Vries R.P."/>
            <person name="Ferreira P."/>
            <person name="Findley K."/>
            <person name="Foster B."/>
            <person name="Gaskell J."/>
            <person name="Glotzer D."/>
            <person name="Gorecki P."/>
            <person name="Heitman J."/>
            <person name="Hesse C."/>
            <person name="Hori C."/>
            <person name="Igarashi K."/>
            <person name="Jurgens J.A."/>
            <person name="Kallen N."/>
            <person name="Kersten P."/>
            <person name="Kohler A."/>
            <person name="Kuees U."/>
            <person name="Kumar T.K.A."/>
            <person name="Kuo A."/>
            <person name="LaButti K."/>
            <person name="Larrondo L.F."/>
            <person name="Lindquist E."/>
            <person name="Ling A."/>
            <person name="Lombard V."/>
            <person name="Lucas S."/>
            <person name="Lundell T."/>
            <person name="Martin R."/>
            <person name="McLaughlin D.J."/>
            <person name="Morgenstern I."/>
            <person name="Morin E."/>
            <person name="Murat C."/>
            <person name="Nagy L.G."/>
            <person name="Nolan M."/>
            <person name="Ohm R.A."/>
            <person name="Patyshakuliyeva A."/>
            <person name="Rokas A."/>
            <person name="Ruiz-Duenas F.J."/>
            <person name="Sabat G."/>
            <person name="Salamov A."/>
            <person name="Samejima M."/>
            <person name="Schmutz J."/>
            <person name="Slot J.C."/>
            <person name="St John F."/>
            <person name="Stenlid J."/>
            <person name="Sun H."/>
            <person name="Sun S."/>
            <person name="Syed K."/>
            <person name="Tsang A."/>
            <person name="Wiebenga A."/>
            <person name="Young D."/>
            <person name="Pisabarro A."/>
            <person name="Eastwood D.C."/>
            <person name="Martin F."/>
            <person name="Cullen D."/>
            <person name="Grigoriev I.V."/>
            <person name="Hibbett D.S."/>
        </authorList>
    </citation>
    <scope>NUCLEOTIDE SEQUENCE [LARGE SCALE GENOMIC DNA]</scope>
    <source>
        <strain evidence="3">RWD-64-598 SS2</strain>
    </source>
</reference>
<dbReference type="InterPro" id="IPR002925">
    <property type="entry name" value="Dienelactn_hydro"/>
</dbReference>
<dbReference type="RefSeq" id="XP_007770754.1">
    <property type="nucleotide sequence ID" value="XM_007772564.1"/>
</dbReference>
<evidence type="ECO:0000259" key="1">
    <source>
        <dbReference type="Pfam" id="PF01738"/>
    </source>
</evidence>
<dbReference type="Proteomes" id="UP000053558">
    <property type="component" value="Unassembled WGS sequence"/>
</dbReference>
<dbReference type="GeneID" id="19201169"/>
<dbReference type="SUPFAM" id="SSF53474">
    <property type="entry name" value="alpha/beta-Hydrolases"/>
    <property type="match status" value="1"/>
</dbReference>
<name>A0A5M3MJB5_CONPW</name>
<dbReference type="AlphaFoldDB" id="A0A5M3MJB5"/>
<dbReference type="PANTHER" id="PTHR17630">
    <property type="entry name" value="DIENELACTONE HYDROLASE"/>
    <property type="match status" value="1"/>
</dbReference>
<accession>A0A5M3MJB5</accession>
<dbReference type="KEGG" id="cput:CONPUDRAFT_138251"/>
<dbReference type="PANTHER" id="PTHR17630:SF44">
    <property type="entry name" value="PROTEIN AIM2"/>
    <property type="match status" value="1"/>
</dbReference>
<dbReference type="Pfam" id="PF01738">
    <property type="entry name" value="DLH"/>
    <property type="match status" value="1"/>
</dbReference>
<dbReference type="Gene3D" id="3.40.50.1820">
    <property type="entry name" value="alpha/beta hydrolase"/>
    <property type="match status" value="1"/>
</dbReference>
<feature type="domain" description="Dienelactone hydrolase" evidence="1">
    <location>
        <begin position="29"/>
        <end position="248"/>
    </location>
</feature>
<keyword evidence="2" id="KW-0378">Hydrolase</keyword>
<sequence length="249" mass="27760">MSGPSQCCVQGVHHEGTPTGKIEKINDVECYIATPSATYPKEKVLLFLPDFFGITFKNAQLIADDFARNGYRTVMPDYLNGDGVPPAELEKGTFPVQDWFQRHGPETSRPPLDKVIAGLREEGVTAFAAIGYCYGARHAWDLAIEHVTKVTICNHPSLLKNPEDFETYLAKATAPLLINSCEIDPPFPPDFQASADEILKDKFAPGYHREHWMGCKHGFSVRGDIRDPMVKAAKEGSFVNAVEWLHKHF</sequence>
<keyword evidence="3" id="KW-1185">Reference proteome</keyword>
<dbReference type="OMA" id="PGKCCFE"/>
<dbReference type="GO" id="GO:0016787">
    <property type="term" value="F:hydrolase activity"/>
    <property type="evidence" value="ECO:0007669"/>
    <property type="project" value="UniProtKB-KW"/>
</dbReference>
<dbReference type="EMBL" id="JH711581">
    <property type="protein sequence ID" value="EIW79020.1"/>
    <property type="molecule type" value="Genomic_DNA"/>
</dbReference>
<organism evidence="2 3">
    <name type="scientific">Coniophora puteana (strain RWD-64-598)</name>
    <name type="common">Brown rot fungus</name>
    <dbReference type="NCBI Taxonomy" id="741705"/>
    <lineage>
        <taxon>Eukaryota</taxon>
        <taxon>Fungi</taxon>
        <taxon>Dikarya</taxon>
        <taxon>Basidiomycota</taxon>
        <taxon>Agaricomycotina</taxon>
        <taxon>Agaricomycetes</taxon>
        <taxon>Agaricomycetidae</taxon>
        <taxon>Boletales</taxon>
        <taxon>Coniophorineae</taxon>
        <taxon>Coniophoraceae</taxon>
        <taxon>Coniophora</taxon>
    </lineage>
</organism>
<protein>
    <submittedName>
        <fullName evidence="2">Alpha beta-hydrolase</fullName>
    </submittedName>
</protein>
<proteinExistence type="predicted"/>
<dbReference type="InterPro" id="IPR029058">
    <property type="entry name" value="AB_hydrolase_fold"/>
</dbReference>
<evidence type="ECO:0000313" key="2">
    <source>
        <dbReference type="EMBL" id="EIW79020.1"/>
    </source>
</evidence>
<gene>
    <name evidence="2" type="ORF">CONPUDRAFT_138251</name>
</gene>
<dbReference type="OrthoDB" id="17560at2759"/>
<evidence type="ECO:0000313" key="3">
    <source>
        <dbReference type="Proteomes" id="UP000053558"/>
    </source>
</evidence>